<feature type="transmembrane region" description="Helical" evidence="1">
    <location>
        <begin position="73"/>
        <end position="91"/>
    </location>
</feature>
<keyword evidence="1" id="KW-1133">Transmembrane helix</keyword>
<dbReference type="NCBIfam" id="NF037970">
    <property type="entry name" value="vanZ_1"/>
    <property type="match status" value="1"/>
</dbReference>
<keyword evidence="1" id="KW-0812">Transmembrane</keyword>
<dbReference type="Proteomes" id="UP001589609">
    <property type="component" value="Unassembled WGS sequence"/>
</dbReference>
<dbReference type="InterPro" id="IPR006976">
    <property type="entry name" value="VanZ-like"/>
</dbReference>
<dbReference type="PIRSF" id="PIRSF019083">
    <property type="entry name" value="UCP019083_VanZ"/>
    <property type="match status" value="1"/>
</dbReference>
<name>A0ABV5WD15_9BACI</name>
<gene>
    <name evidence="3" type="ORF">ACFFMS_08140</name>
</gene>
<keyword evidence="1" id="KW-0472">Membrane</keyword>
<reference evidence="3 4" key="1">
    <citation type="submission" date="2024-09" db="EMBL/GenBank/DDBJ databases">
        <authorList>
            <person name="Sun Q."/>
            <person name="Mori K."/>
        </authorList>
    </citation>
    <scope>NUCLEOTIDE SEQUENCE [LARGE SCALE GENOMIC DNA]</scope>
    <source>
        <strain evidence="3 4">JCM 11201</strain>
    </source>
</reference>
<dbReference type="InterPro" id="IPR016747">
    <property type="entry name" value="Phosphotransbutyrylase"/>
</dbReference>
<evidence type="ECO:0000313" key="4">
    <source>
        <dbReference type="Proteomes" id="UP001589609"/>
    </source>
</evidence>
<dbReference type="EMBL" id="JBHMAF010000034">
    <property type="protein sequence ID" value="MFB9758487.1"/>
    <property type="molecule type" value="Genomic_DNA"/>
</dbReference>
<sequence length="166" mass="19346">MKKWMQLWLPVLLWVGMIFYFSSQPYEKQDMRPTFAQYVDEHTVEKYFSWVDFRYVGHEVSIAHLGVPGFLEFFLRKGAHFSVYFVLAILLHRALSHYSMRKGQAVIFALLLTAAYAGFDEVHQSFTKDRTPLWQDSVLDTVGGSFGLAARLLFMRLKRRGSAPRI</sequence>
<dbReference type="RefSeq" id="WP_379948774.1">
    <property type="nucleotide sequence ID" value="NZ_JBHMAF010000034.1"/>
</dbReference>
<keyword evidence="4" id="KW-1185">Reference proteome</keyword>
<organism evidence="3 4">
    <name type="scientific">Ectobacillus funiculus</name>
    <dbReference type="NCBI Taxonomy" id="137993"/>
    <lineage>
        <taxon>Bacteria</taxon>
        <taxon>Bacillati</taxon>
        <taxon>Bacillota</taxon>
        <taxon>Bacilli</taxon>
        <taxon>Bacillales</taxon>
        <taxon>Bacillaceae</taxon>
        <taxon>Ectobacillus</taxon>
    </lineage>
</organism>
<evidence type="ECO:0000259" key="2">
    <source>
        <dbReference type="Pfam" id="PF04892"/>
    </source>
</evidence>
<evidence type="ECO:0000313" key="3">
    <source>
        <dbReference type="EMBL" id="MFB9758487.1"/>
    </source>
</evidence>
<evidence type="ECO:0000256" key="1">
    <source>
        <dbReference type="SAM" id="Phobius"/>
    </source>
</evidence>
<accession>A0ABV5WD15</accession>
<proteinExistence type="predicted"/>
<comment type="caution">
    <text evidence="3">The sequence shown here is derived from an EMBL/GenBank/DDBJ whole genome shotgun (WGS) entry which is preliminary data.</text>
</comment>
<feature type="domain" description="VanZ-like" evidence="2">
    <location>
        <begin position="8"/>
        <end position="150"/>
    </location>
</feature>
<protein>
    <submittedName>
        <fullName evidence="3">VanZ family protein</fullName>
    </submittedName>
</protein>
<dbReference type="Pfam" id="PF04892">
    <property type="entry name" value="VanZ"/>
    <property type="match status" value="1"/>
</dbReference>